<accession>A0A316EMX5</accession>
<dbReference type="PANTHER" id="PTHR43002">
    <property type="entry name" value="GLYCOGEN DEBRANCHING ENZYME"/>
    <property type="match status" value="1"/>
</dbReference>
<comment type="caution">
    <text evidence="2">The sequence shown here is derived from an EMBL/GenBank/DDBJ whole genome shotgun (WGS) entry which is preliminary data.</text>
</comment>
<feature type="region of interest" description="Disordered" evidence="1">
    <location>
        <begin position="29"/>
        <end position="49"/>
    </location>
</feature>
<dbReference type="Gene3D" id="3.20.20.80">
    <property type="entry name" value="Glycosidases"/>
    <property type="match status" value="1"/>
</dbReference>
<dbReference type="SUPFAM" id="SSF51011">
    <property type="entry name" value="Glycosyl hydrolase domain"/>
    <property type="match status" value="1"/>
</dbReference>
<evidence type="ECO:0000313" key="2">
    <source>
        <dbReference type="EMBL" id="PWK32101.1"/>
    </source>
</evidence>
<dbReference type="Proteomes" id="UP000245697">
    <property type="component" value="Unassembled WGS sequence"/>
</dbReference>
<reference evidence="2 3" key="1">
    <citation type="submission" date="2018-05" db="EMBL/GenBank/DDBJ databases">
        <title>Genomic Encyclopedia of Archaeal and Bacterial Type Strains, Phase II (KMG-II): from individual species to whole genera.</title>
        <authorList>
            <person name="Goeker M."/>
        </authorList>
    </citation>
    <scope>NUCLEOTIDE SEQUENCE [LARGE SCALE GENOMIC DNA]</scope>
    <source>
        <strain evidence="2 3">DSM 45184</strain>
    </source>
</reference>
<dbReference type="SUPFAM" id="SSF51445">
    <property type="entry name" value="(Trans)glycosidases"/>
    <property type="match status" value="1"/>
</dbReference>
<protein>
    <submittedName>
        <fullName evidence="2">Glycogen debranching enzyme GlgX</fullName>
    </submittedName>
</protein>
<dbReference type="InterPro" id="IPR017853">
    <property type="entry name" value="GH"/>
</dbReference>
<organism evidence="2 3">
    <name type="scientific">Actinoplanes xinjiangensis</name>
    <dbReference type="NCBI Taxonomy" id="512350"/>
    <lineage>
        <taxon>Bacteria</taxon>
        <taxon>Bacillati</taxon>
        <taxon>Actinomycetota</taxon>
        <taxon>Actinomycetes</taxon>
        <taxon>Micromonosporales</taxon>
        <taxon>Micromonosporaceae</taxon>
        <taxon>Actinoplanes</taxon>
    </lineage>
</organism>
<evidence type="ECO:0000313" key="3">
    <source>
        <dbReference type="Proteomes" id="UP000245697"/>
    </source>
</evidence>
<dbReference type="AlphaFoldDB" id="A0A316EMX5"/>
<feature type="compositionally biased region" description="Basic and acidic residues" evidence="1">
    <location>
        <begin position="29"/>
        <end position="45"/>
    </location>
</feature>
<keyword evidence="3" id="KW-1185">Reference proteome</keyword>
<proteinExistence type="predicted"/>
<gene>
    <name evidence="2" type="ORF">BC793_13197</name>
</gene>
<feature type="non-terminal residue" evidence="2">
    <location>
        <position position="1"/>
    </location>
</feature>
<dbReference type="Gene3D" id="2.60.40.1180">
    <property type="entry name" value="Golgi alpha-mannosidase II"/>
    <property type="match status" value="1"/>
</dbReference>
<dbReference type="InterPro" id="IPR013780">
    <property type="entry name" value="Glyco_hydro_b"/>
</dbReference>
<evidence type="ECO:0000256" key="1">
    <source>
        <dbReference type="SAM" id="MobiDB-lite"/>
    </source>
</evidence>
<sequence length="267" mass="30257">DGRRPIASINFVTAHDGFTLHDLVSYNEKHNDANGEGNRDGESHNRSWNCGVEGETEDADVIVLRERQKRNFLATLLLSQGVPMIAHGDELGRTQRGNNNVYCQDSEISWVDWEDARHEDVLTGFVRRLLKLRADHPIFRRRRFFTGQPAGDSALPDIAWLRRDGQTMTEADWNAHTGMTMTVFLNGHGIPERDALGEEIKDDSFLVLFNPLDDDVAFTLPGRDYGRTWEVAANTADPLLAAKRKTARAGTQFTVQRHTLVLLRCRY</sequence>
<dbReference type="EMBL" id="QGGR01000031">
    <property type="protein sequence ID" value="PWK32101.1"/>
    <property type="molecule type" value="Genomic_DNA"/>
</dbReference>
<name>A0A316EMX5_9ACTN</name>